<dbReference type="Pfam" id="PF00899">
    <property type="entry name" value="ThiF"/>
    <property type="match status" value="1"/>
</dbReference>
<evidence type="ECO:0000256" key="1">
    <source>
        <dbReference type="ARBA" id="ARBA00004225"/>
    </source>
</evidence>
<dbReference type="EMBL" id="JARIHO010000104">
    <property type="protein sequence ID" value="KAJ7303600.1"/>
    <property type="molecule type" value="Genomic_DNA"/>
</dbReference>
<comment type="function">
    <text evidence="12">Catalyzes the ATP-dependent dehydration of threonylcarbamoyladenosine at position 37 (t(6)A37) to form cyclic t(6)A37 (ct(6)A37) in tRNAs that read codons beginning with adenine.</text>
</comment>
<evidence type="ECO:0000256" key="6">
    <source>
        <dbReference type="ARBA" id="ARBA00022741"/>
    </source>
</evidence>
<dbReference type="GO" id="GO:0008641">
    <property type="term" value="F:ubiquitin-like modifier activating enzyme activity"/>
    <property type="evidence" value="ECO:0007669"/>
    <property type="project" value="InterPro"/>
</dbReference>
<evidence type="ECO:0000256" key="8">
    <source>
        <dbReference type="ARBA" id="ARBA00022840"/>
    </source>
</evidence>
<evidence type="ECO:0000256" key="9">
    <source>
        <dbReference type="ARBA" id="ARBA00022989"/>
    </source>
</evidence>
<keyword evidence="10" id="KW-0496">Mitochondrion</keyword>
<dbReference type="PANTHER" id="PTHR43267">
    <property type="entry name" value="TRNA THREONYLCARBAMOYLADENOSINE DEHYDRATASE"/>
    <property type="match status" value="1"/>
</dbReference>
<organism evidence="15 16">
    <name type="scientific">Mycena albidolilacea</name>
    <dbReference type="NCBI Taxonomy" id="1033008"/>
    <lineage>
        <taxon>Eukaryota</taxon>
        <taxon>Fungi</taxon>
        <taxon>Dikarya</taxon>
        <taxon>Basidiomycota</taxon>
        <taxon>Agaricomycotina</taxon>
        <taxon>Agaricomycetes</taxon>
        <taxon>Agaricomycetidae</taxon>
        <taxon>Agaricales</taxon>
        <taxon>Marasmiineae</taxon>
        <taxon>Mycenaceae</taxon>
        <taxon>Mycena</taxon>
    </lineage>
</organism>
<dbReference type="PANTHER" id="PTHR43267:SF2">
    <property type="entry name" value="TRNA THREONYLCARBAMOYLADENOSINE DEHYDRATASE 1-RELATED"/>
    <property type="match status" value="1"/>
</dbReference>
<dbReference type="InterPro" id="IPR000594">
    <property type="entry name" value="ThiF_NAD_FAD-bd"/>
</dbReference>
<dbReference type="GO" id="GO:0061503">
    <property type="term" value="F:tRNA threonylcarbamoyladenosine dehydratase"/>
    <property type="evidence" value="ECO:0007669"/>
    <property type="project" value="TreeGrafter"/>
</dbReference>
<dbReference type="Gene3D" id="3.40.50.720">
    <property type="entry name" value="NAD(P)-binding Rossmann-like Domain"/>
    <property type="match status" value="1"/>
</dbReference>
<dbReference type="SUPFAM" id="SSF69572">
    <property type="entry name" value="Activating enzymes of the ubiquitin-like proteins"/>
    <property type="match status" value="1"/>
</dbReference>
<name>A0AAD6Z2E3_9AGAR</name>
<dbReference type="InterPro" id="IPR035985">
    <property type="entry name" value="Ubiquitin-activating_enz"/>
</dbReference>
<evidence type="ECO:0000256" key="12">
    <source>
        <dbReference type="ARBA" id="ARBA00060084"/>
    </source>
</evidence>
<evidence type="ECO:0000256" key="3">
    <source>
        <dbReference type="ARBA" id="ARBA00009919"/>
    </source>
</evidence>
<dbReference type="AlphaFoldDB" id="A0AAD6Z2E3"/>
<evidence type="ECO:0000256" key="13">
    <source>
        <dbReference type="SAM" id="Phobius"/>
    </source>
</evidence>
<keyword evidence="9 13" id="KW-1133">Transmembrane helix</keyword>
<keyword evidence="6" id="KW-0547">Nucleotide-binding</keyword>
<evidence type="ECO:0000256" key="5">
    <source>
        <dbReference type="ARBA" id="ARBA00022692"/>
    </source>
</evidence>
<evidence type="ECO:0000259" key="14">
    <source>
        <dbReference type="Pfam" id="PF00899"/>
    </source>
</evidence>
<dbReference type="FunFam" id="3.40.50.720:FF:000125">
    <property type="entry name" value="tRNA threonylcarbamoyladenosine dehydratase 2-like"/>
    <property type="match status" value="1"/>
</dbReference>
<evidence type="ECO:0000256" key="11">
    <source>
        <dbReference type="ARBA" id="ARBA00023136"/>
    </source>
</evidence>
<feature type="domain" description="THIF-type NAD/FAD binding fold" evidence="14">
    <location>
        <begin position="86"/>
        <end position="357"/>
    </location>
</feature>
<feature type="transmembrane region" description="Helical" evidence="13">
    <location>
        <begin position="105"/>
        <end position="126"/>
    </location>
</feature>
<evidence type="ECO:0000256" key="7">
    <source>
        <dbReference type="ARBA" id="ARBA00022787"/>
    </source>
</evidence>
<keyword evidence="11 13" id="KW-0472">Membrane</keyword>
<keyword evidence="16" id="KW-1185">Reference proteome</keyword>
<evidence type="ECO:0000256" key="4">
    <source>
        <dbReference type="ARBA" id="ARBA00022598"/>
    </source>
</evidence>
<accession>A0AAD6Z2E3</accession>
<evidence type="ECO:0000313" key="16">
    <source>
        <dbReference type="Proteomes" id="UP001218218"/>
    </source>
</evidence>
<evidence type="ECO:0000256" key="2">
    <source>
        <dbReference type="ARBA" id="ARBA00004294"/>
    </source>
</evidence>
<protein>
    <submittedName>
        <fullName evidence="15">Ubiquitin-protein ligase molybdopterin-converting factor</fullName>
    </submittedName>
</protein>
<dbReference type="CDD" id="cd00755">
    <property type="entry name" value="YgdL_like"/>
    <property type="match status" value="1"/>
</dbReference>
<comment type="caution">
    <text evidence="15">The sequence shown here is derived from an EMBL/GenBank/DDBJ whole genome shotgun (WGS) entry which is preliminary data.</text>
</comment>
<dbReference type="GO" id="GO:0005741">
    <property type="term" value="C:mitochondrial outer membrane"/>
    <property type="evidence" value="ECO:0007669"/>
    <property type="project" value="UniProtKB-SubCell"/>
</dbReference>
<evidence type="ECO:0000256" key="10">
    <source>
        <dbReference type="ARBA" id="ARBA00023128"/>
    </source>
</evidence>
<dbReference type="InterPro" id="IPR045886">
    <property type="entry name" value="ThiF/MoeB/HesA"/>
</dbReference>
<keyword evidence="8" id="KW-0067">ATP-binding</keyword>
<keyword evidence="4 15" id="KW-0436">Ligase</keyword>
<keyword evidence="5 13" id="KW-0812">Transmembrane</keyword>
<comment type="similarity">
    <text evidence="3">Belongs to the HesA/MoeB/ThiF family.</text>
</comment>
<proteinExistence type="inferred from homology"/>
<evidence type="ECO:0000313" key="15">
    <source>
        <dbReference type="EMBL" id="KAJ7303600.1"/>
    </source>
</evidence>
<reference evidence="15" key="1">
    <citation type="submission" date="2023-03" db="EMBL/GenBank/DDBJ databases">
        <title>Massive genome expansion in bonnet fungi (Mycena s.s.) driven by repeated elements and novel gene families across ecological guilds.</title>
        <authorList>
            <consortium name="Lawrence Berkeley National Laboratory"/>
            <person name="Harder C.B."/>
            <person name="Miyauchi S."/>
            <person name="Viragh M."/>
            <person name="Kuo A."/>
            <person name="Thoen E."/>
            <person name="Andreopoulos B."/>
            <person name="Lu D."/>
            <person name="Skrede I."/>
            <person name="Drula E."/>
            <person name="Henrissat B."/>
            <person name="Morin E."/>
            <person name="Kohler A."/>
            <person name="Barry K."/>
            <person name="LaButti K."/>
            <person name="Morin E."/>
            <person name="Salamov A."/>
            <person name="Lipzen A."/>
            <person name="Mereny Z."/>
            <person name="Hegedus B."/>
            <person name="Baldrian P."/>
            <person name="Stursova M."/>
            <person name="Weitz H."/>
            <person name="Taylor A."/>
            <person name="Grigoriev I.V."/>
            <person name="Nagy L.G."/>
            <person name="Martin F."/>
            <person name="Kauserud H."/>
        </authorList>
    </citation>
    <scope>NUCLEOTIDE SEQUENCE</scope>
    <source>
        <strain evidence="15">CBHHK002</strain>
    </source>
</reference>
<dbReference type="GO" id="GO:0061504">
    <property type="term" value="P:cyclic threonylcarbamoyladenosine biosynthetic process"/>
    <property type="evidence" value="ECO:0007669"/>
    <property type="project" value="TreeGrafter"/>
</dbReference>
<comment type="subcellular location">
    <subcellularLocation>
        <location evidence="1">Mitochondrion membrane</location>
        <topology evidence="1">Multi-pass membrane protein</topology>
    </subcellularLocation>
    <subcellularLocation>
        <location evidence="2">Mitochondrion outer membrane</location>
    </subcellularLocation>
</comment>
<dbReference type="GO" id="GO:0005524">
    <property type="term" value="F:ATP binding"/>
    <property type="evidence" value="ECO:0007669"/>
    <property type="project" value="UniProtKB-KW"/>
</dbReference>
<sequence length="460" mass="50547">MDGLLRSHRAQLVGTAVAAAATTATLISVYNSLSKRSRRYDLDKDVLRSISRAPKLLDGENKSNNHLPAPEPKYEYDEDLIREQLARNYAFFGDEAMAKVRKGTVVVVGCGGVGSWAAVMLVRSGLSKIRLVDFDYVTLSSLNRHATAALPDVGTPKVQCVARALKQIARWVEVDTKVEVWRKEDGAQLLAGADWVVDAIDNIQTKVDLLKYCHENGIKVFSSMGAGAKSDPTRVQIADIANTVYDPLARAVRQRLRRLGVPAGVPVVYSTEVPGDVGLLPLPEEEFKKGKVGELGVLDEWRVRILPVLGPLPAIFGLHIATYVLSELAGKPLANPLAIKNRRKLYERMLRDLQTREAKRAGTLVGRIPLDEDDVALLFEDVHRGRSVVPPHAVPVKPTLVRWDPARPLGVENVVVMDAGEAGVHESDGGEGGPGAWGEDVREAVRRRVEEVERWRGWVM</sequence>
<feature type="transmembrane region" description="Helical" evidence="13">
    <location>
        <begin position="12"/>
        <end position="30"/>
    </location>
</feature>
<gene>
    <name evidence="15" type="ORF">DFH08DRAFT_986169</name>
</gene>
<keyword evidence="7" id="KW-1000">Mitochondrion outer membrane</keyword>
<dbReference type="Proteomes" id="UP001218218">
    <property type="component" value="Unassembled WGS sequence"/>
</dbReference>